<keyword evidence="2 5" id="KW-0812">Transmembrane</keyword>
<keyword evidence="4 5" id="KW-0472">Membrane</keyword>
<dbReference type="InterPro" id="IPR022764">
    <property type="entry name" value="Peptidase_S54_rhomboid_dom"/>
</dbReference>
<feature type="signal peptide" evidence="6">
    <location>
        <begin position="1"/>
        <end position="24"/>
    </location>
</feature>
<accession>A0ABM1JPX2</accession>
<dbReference type="GeneID" id="107107711"/>
<dbReference type="Gene3D" id="1.20.1540.10">
    <property type="entry name" value="Rhomboid-like"/>
    <property type="match status" value="1"/>
</dbReference>
<proteinExistence type="predicted"/>
<dbReference type="RefSeq" id="XP_015263509.1">
    <property type="nucleotide sequence ID" value="XM_015408023.1"/>
</dbReference>
<protein>
    <submittedName>
        <fullName evidence="9">Rhomboid domain-containing protein 2</fullName>
    </submittedName>
</protein>
<feature type="chain" id="PRO_5046961289" evidence="6">
    <location>
        <begin position="25"/>
        <end position="353"/>
    </location>
</feature>
<evidence type="ECO:0000313" key="8">
    <source>
        <dbReference type="Proteomes" id="UP000694871"/>
    </source>
</evidence>
<dbReference type="PANTHER" id="PTHR43066">
    <property type="entry name" value="RHOMBOID-RELATED PROTEIN"/>
    <property type="match status" value="1"/>
</dbReference>
<reference evidence="9" key="1">
    <citation type="submission" date="2025-08" db="UniProtKB">
        <authorList>
            <consortium name="RefSeq"/>
        </authorList>
    </citation>
    <scope>IDENTIFICATION</scope>
</reference>
<evidence type="ECO:0000256" key="3">
    <source>
        <dbReference type="ARBA" id="ARBA00022989"/>
    </source>
</evidence>
<evidence type="ECO:0000313" key="9">
    <source>
        <dbReference type="RefSeq" id="XP_015263509.1"/>
    </source>
</evidence>
<evidence type="ECO:0000256" key="6">
    <source>
        <dbReference type="SAM" id="SignalP"/>
    </source>
</evidence>
<feature type="transmembrane region" description="Helical" evidence="5">
    <location>
        <begin position="88"/>
        <end position="109"/>
    </location>
</feature>
<feature type="transmembrane region" description="Helical" evidence="5">
    <location>
        <begin position="144"/>
        <end position="167"/>
    </location>
</feature>
<name>A0ABM1JPX2_GEKJA</name>
<evidence type="ECO:0000256" key="5">
    <source>
        <dbReference type="SAM" id="Phobius"/>
    </source>
</evidence>
<sequence length="353" mass="38401">MERVPVATCLTVLLSFLVSWPGLFQWGAEVAPEDSAFSLRPEAVRQWQVHRLVTYIFVYEDVISLVCGAVIVWYFAGGFEKNMGTVKHCFCTVTFAFSSALLYLVLRAIVSGLLEMEDAKGFMPVAFAMLGVSITRSRMKRTVLFGVYFPMLLVPWMLLCVACLIPHTSFLGNICGLLIGEVYGCGYCFGLDLPEWAVSRLDQKFPFRLLKRIKGLKYVPGSLAERRASQSRKLNPVPGSYPTQTCHSSPPALPVVQMHPGAHALGSWPQHPLIHPHAPVPNPAAGAFGELYIQNHFHAPPGSSAAAAFSQHLGAPDMPKRTDHTAAGIHQAAAFPTTGAASGSADLCRIHVG</sequence>
<dbReference type="InterPro" id="IPR035952">
    <property type="entry name" value="Rhomboid-like_sf"/>
</dbReference>
<evidence type="ECO:0000256" key="4">
    <source>
        <dbReference type="ARBA" id="ARBA00023136"/>
    </source>
</evidence>
<comment type="subcellular location">
    <subcellularLocation>
        <location evidence="1">Membrane</location>
        <topology evidence="1">Multi-pass membrane protein</topology>
    </subcellularLocation>
</comment>
<keyword evidence="3 5" id="KW-1133">Transmembrane helix</keyword>
<evidence type="ECO:0000256" key="2">
    <source>
        <dbReference type="ARBA" id="ARBA00022692"/>
    </source>
</evidence>
<dbReference type="SUPFAM" id="SSF144091">
    <property type="entry name" value="Rhomboid-like"/>
    <property type="match status" value="1"/>
</dbReference>
<dbReference type="Proteomes" id="UP000694871">
    <property type="component" value="Unplaced"/>
</dbReference>
<keyword evidence="8" id="KW-1185">Reference proteome</keyword>
<evidence type="ECO:0000256" key="1">
    <source>
        <dbReference type="ARBA" id="ARBA00004141"/>
    </source>
</evidence>
<feature type="domain" description="Peptidase S54 rhomboid" evidence="7">
    <location>
        <begin position="47"/>
        <end position="186"/>
    </location>
</feature>
<gene>
    <name evidence="9" type="primary">RHBDD2</name>
</gene>
<keyword evidence="6" id="KW-0732">Signal</keyword>
<dbReference type="PANTHER" id="PTHR43066:SF13">
    <property type="entry name" value="RHOMBOID DOMAIN-CONTAINING PROTEIN 2"/>
    <property type="match status" value="1"/>
</dbReference>
<dbReference type="Pfam" id="PF01694">
    <property type="entry name" value="Rhomboid"/>
    <property type="match status" value="1"/>
</dbReference>
<organism evidence="8 9">
    <name type="scientific">Gekko japonicus</name>
    <name type="common">Schlegel's Japanese gecko</name>
    <dbReference type="NCBI Taxonomy" id="146911"/>
    <lineage>
        <taxon>Eukaryota</taxon>
        <taxon>Metazoa</taxon>
        <taxon>Chordata</taxon>
        <taxon>Craniata</taxon>
        <taxon>Vertebrata</taxon>
        <taxon>Euteleostomi</taxon>
        <taxon>Lepidosauria</taxon>
        <taxon>Squamata</taxon>
        <taxon>Bifurcata</taxon>
        <taxon>Gekkota</taxon>
        <taxon>Gekkonidae</taxon>
        <taxon>Gekkoninae</taxon>
        <taxon>Gekko</taxon>
    </lineage>
</organism>
<feature type="transmembrane region" description="Helical" evidence="5">
    <location>
        <begin position="54"/>
        <end position="76"/>
    </location>
</feature>
<evidence type="ECO:0000259" key="7">
    <source>
        <dbReference type="Pfam" id="PF01694"/>
    </source>
</evidence>